<reference evidence="1" key="1">
    <citation type="submission" date="2016-01" db="EMBL/GenBank/DDBJ databases">
        <authorList>
            <person name="Peeters C."/>
        </authorList>
    </citation>
    <scope>NUCLEOTIDE SEQUENCE [LARGE SCALE GENOMIC DNA]</scope>
    <source>
        <strain evidence="1">LMG 22940</strain>
    </source>
</reference>
<keyword evidence="2" id="KW-1185">Reference proteome</keyword>
<name>A0A158K6V5_9BURK</name>
<accession>A0A158K6V5</accession>
<organism evidence="1 2">
    <name type="scientific">Caballeronia choica</name>
    <dbReference type="NCBI Taxonomy" id="326476"/>
    <lineage>
        <taxon>Bacteria</taxon>
        <taxon>Pseudomonadati</taxon>
        <taxon>Pseudomonadota</taxon>
        <taxon>Betaproteobacteria</taxon>
        <taxon>Burkholderiales</taxon>
        <taxon>Burkholderiaceae</taxon>
        <taxon>Caballeronia</taxon>
    </lineage>
</organism>
<evidence type="ECO:0008006" key="3">
    <source>
        <dbReference type="Google" id="ProtNLM"/>
    </source>
</evidence>
<dbReference type="EMBL" id="FCON02000068">
    <property type="protein sequence ID" value="SAL76848.1"/>
    <property type="molecule type" value="Genomic_DNA"/>
</dbReference>
<sequence>MQGYSIGGYLNAVMRRSEKTMLVEGITDKSVLTRLKNDRCSSAGTDLPGVIDVAALLTDDLTKGLGMKDVIKAVLARLAKSPRMLAVASGKFGTLTDREWDGLTLDMELQNPWFAPTQGSPNFVTVGHSVENYFFRLSPIDAFLRQFFSDHLGQRFFNELAARFHLIIGFAVVYSLAMRHIGSIGRADRVISRDMIEWHQGHYISTGRLNAALKARGAHTAQNPYLLINSGVHTYASRYTASEPGHWMCHGHLGEQAIWACVANLAQEQGVPTDVASQIERGLGDVRFRHCVDYLCRDGGQTNAPLDSAIDWLTT</sequence>
<evidence type="ECO:0000313" key="1">
    <source>
        <dbReference type="EMBL" id="SAL76848.1"/>
    </source>
</evidence>
<dbReference type="RefSeq" id="WP_087647118.1">
    <property type="nucleotide sequence ID" value="NZ_FCON02000068.1"/>
</dbReference>
<dbReference type="AlphaFoldDB" id="A0A158K6V5"/>
<proteinExistence type="predicted"/>
<gene>
    <name evidence="1" type="ORF">AWB68_05067</name>
</gene>
<dbReference type="OrthoDB" id="8910945at2"/>
<protein>
    <recommendedName>
        <fullName evidence="3">DUF4435 domain-containing protein</fullName>
    </recommendedName>
</protein>
<evidence type="ECO:0000313" key="2">
    <source>
        <dbReference type="Proteomes" id="UP000054770"/>
    </source>
</evidence>
<dbReference type="Proteomes" id="UP000054770">
    <property type="component" value="Unassembled WGS sequence"/>
</dbReference>
<comment type="caution">
    <text evidence="1">The sequence shown here is derived from an EMBL/GenBank/DDBJ whole genome shotgun (WGS) entry which is preliminary data.</text>
</comment>